<comment type="caution">
    <text evidence="4">The sequence shown here is derived from an EMBL/GenBank/DDBJ whole genome shotgun (WGS) entry which is preliminary data.</text>
</comment>
<evidence type="ECO:0000259" key="3">
    <source>
        <dbReference type="PROSITE" id="PS51747"/>
    </source>
</evidence>
<name>A0ABW4KWU0_9BURK</name>
<dbReference type="PROSITE" id="PS00903">
    <property type="entry name" value="CYT_DCMP_DEAMINASES_1"/>
    <property type="match status" value="1"/>
</dbReference>
<reference evidence="5" key="1">
    <citation type="journal article" date="2019" name="Int. J. Syst. Evol. Microbiol.">
        <title>The Global Catalogue of Microorganisms (GCM) 10K type strain sequencing project: providing services to taxonomists for standard genome sequencing and annotation.</title>
        <authorList>
            <consortium name="The Broad Institute Genomics Platform"/>
            <consortium name="The Broad Institute Genome Sequencing Center for Infectious Disease"/>
            <person name="Wu L."/>
            <person name="Ma J."/>
        </authorList>
    </citation>
    <scope>NUCLEOTIDE SEQUENCE [LARGE SCALE GENOMIC DNA]</scope>
    <source>
        <strain evidence="5">LMG 29247</strain>
    </source>
</reference>
<dbReference type="PANTHER" id="PTHR11079">
    <property type="entry name" value="CYTOSINE DEAMINASE FAMILY MEMBER"/>
    <property type="match status" value="1"/>
</dbReference>
<dbReference type="GO" id="GO:0052717">
    <property type="term" value="F:tRNA-specific adenosine-34 deaminase activity"/>
    <property type="evidence" value="ECO:0007669"/>
    <property type="project" value="UniProtKB-EC"/>
</dbReference>
<dbReference type="PROSITE" id="PS51747">
    <property type="entry name" value="CYT_DCMP_DEAMINASES_2"/>
    <property type="match status" value="1"/>
</dbReference>
<dbReference type="EMBL" id="JBHUEJ010000036">
    <property type="protein sequence ID" value="MFD1712069.1"/>
    <property type="molecule type" value="Genomic_DNA"/>
</dbReference>
<dbReference type="Pfam" id="PF00383">
    <property type="entry name" value="dCMP_cyt_deam_1"/>
    <property type="match status" value="1"/>
</dbReference>
<keyword evidence="1" id="KW-0479">Metal-binding</keyword>
<organism evidence="4 5">
    <name type="scientific">Ottowia flava</name>
    <dbReference type="NCBI Taxonomy" id="2675430"/>
    <lineage>
        <taxon>Bacteria</taxon>
        <taxon>Pseudomonadati</taxon>
        <taxon>Pseudomonadota</taxon>
        <taxon>Betaproteobacteria</taxon>
        <taxon>Burkholderiales</taxon>
        <taxon>Comamonadaceae</taxon>
        <taxon>Ottowia</taxon>
    </lineage>
</organism>
<dbReference type="RefSeq" id="WP_147912340.1">
    <property type="nucleotide sequence ID" value="NZ_JBHUEJ010000036.1"/>
</dbReference>
<keyword evidence="5" id="KW-1185">Reference proteome</keyword>
<dbReference type="InterPro" id="IPR016193">
    <property type="entry name" value="Cytidine_deaminase-like"/>
</dbReference>
<accession>A0ABW4KWU0</accession>
<evidence type="ECO:0000256" key="2">
    <source>
        <dbReference type="ARBA" id="ARBA00022833"/>
    </source>
</evidence>
<keyword evidence="2" id="KW-0862">Zinc</keyword>
<dbReference type="SUPFAM" id="SSF53927">
    <property type="entry name" value="Cytidine deaminase-like"/>
    <property type="match status" value="1"/>
</dbReference>
<dbReference type="CDD" id="cd01285">
    <property type="entry name" value="nucleoside_deaminase"/>
    <property type="match status" value="1"/>
</dbReference>
<dbReference type="EC" id="3.5.4.33" evidence="4"/>
<feature type="domain" description="CMP/dCMP-type deaminase" evidence="3">
    <location>
        <begin position="4"/>
        <end position="126"/>
    </location>
</feature>
<gene>
    <name evidence="4" type="ORF">ACFSF0_15770</name>
</gene>
<protein>
    <submittedName>
        <fullName evidence="4">Nucleoside deaminase</fullName>
        <ecNumber evidence="4">3.5.4.33</ecNumber>
    </submittedName>
</protein>
<dbReference type="InterPro" id="IPR016192">
    <property type="entry name" value="APOBEC/CMP_deaminase_Zn-bd"/>
</dbReference>
<sequence length="161" mass="16660">MTTSPDPAAMRLAIEASRMAVAAGDRPYGAALAAPDGEVLLVERNRQHTANDSTAHAEMVLVREAEARLGAASLQGATVYASGEPCAMCAGAMFWAGVARVVYAAPQPALALMQGGPLLPARCADLLGHAQPPVRVEGEFLADEALAVLRETSTTPPRDSP</sequence>
<dbReference type="Proteomes" id="UP001597304">
    <property type="component" value="Unassembled WGS sequence"/>
</dbReference>
<keyword evidence="4" id="KW-0378">Hydrolase</keyword>
<evidence type="ECO:0000256" key="1">
    <source>
        <dbReference type="ARBA" id="ARBA00022723"/>
    </source>
</evidence>
<proteinExistence type="predicted"/>
<dbReference type="Gene3D" id="3.40.140.10">
    <property type="entry name" value="Cytidine Deaminase, domain 2"/>
    <property type="match status" value="1"/>
</dbReference>
<dbReference type="InterPro" id="IPR002125">
    <property type="entry name" value="CMP_dCMP_dom"/>
</dbReference>
<evidence type="ECO:0000313" key="5">
    <source>
        <dbReference type="Proteomes" id="UP001597304"/>
    </source>
</evidence>
<dbReference type="PANTHER" id="PTHR11079:SF179">
    <property type="entry name" value="TRNA(ADENINE(34)) DEAMINASE, CHLOROPLASTIC"/>
    <property type="match status" value="1"/>
</dbReference>
<evidence type="ECO:0000313" key="4">
    <source>
        <dbReference type="EMBL" id="MFD1712069.1"/>
    </source>
</evidence>